<keyword evidence="2" id="KW-1185">Reference proteome</keyword>
<protein>
    <submittedName>
        <fullName evidence="1">Uncharacterized protein</fullName>
    </submittedName>
</protein>
<gene>
    <name evidence="1" type="ordered locus">Pro_1560</name>
</gene>
<evidence type="ECO:0000313" key="2">
    <source>
        <dbReference type="Proteomes" id="UP000001420"/>
    </source>
</evidence>
<dbReference type="HOGENOM" id="CLU_1936200_0_0_3"/>
<proteinExistence type="predicted"/>
<sequence>MQFFLVNQSTPKQVLIQSIIAKPKNSCPKGHAYLGNGLCGHVSCDTGGIRALFSGHGPRLGGKGCTCKARWDTGGGSLRFSATPTMPLSLNKEYPVQEPEVGRNNSCQNGLTEKVIKASEPPIGMGLGKL</sequence>
<dbReference type="Proteomes" id="UP000001420">
    <property type="component" value="Chromosome"/>
</dbReference>
<dbReference type="EMBL" id="AE017126">
    <property type="protein sequence ID" value="AAQ00604.1"/>
    <property type="molecule type" value="Genomic_DNA"/>
</dbReference>
<dbReference type="RefSeq" id="WP_011125710.1">
    <property type="nucleotide sequence ID" value="NC_005042.1"/>
</dbReference>
<dbReference type="eggNOG" id="ENOG50322YZ">
    <property type="taxonomic scope" value="Bacteria"/>
</dbReference>
<dbReference type="PATRIC" id="fig|167539.5.peg.1643"/>
<dbReference type="EnsemblBacteria" id="AAQ00604">
    <property type="protein sequence ID" value="AAQ00604"/>
    <property type="gene ID" value="Pro_1560"/>
</dbReference>
<reference evidence="1 2" key="1">
    <citation type="journal article" date="2003" name="Proc. Natl. Acad. Sci. U.S.A.">
        <title>Genome sequence of the cyanobacterium Prochlorococcus marinus SS120, a nearly minimal oxyphototrophic genome.</title>
        <authorList>
            <person name="Dufresne A."/>
            <person name="Salanoubat M."/>
            <person name="Partensky F."/>
            <person name="Artiguenave F."/>
            <person name="Axmann I.M."/>
            <person name="Barbe V."/>
            <person name="Duprat S."/>
            <person name="Galperin M.Y."/>
            <person name="Koonin E.V."/>
            <person name="Le Gall F."/>
            <person name="Makarova K.S."/>
            <person name="Ostrowski M."/>
            <person name="Oztas S."/>
            <person name="Robert C."/>
            <person name="Rogozin I.B."/>
            <person name="Scanlan D.J."/>
            <person name="Tandeau de Marsac N."/>
            <person name="Weissenbach J."/>
            <person name="Wincker P."/>
            <person name="Wolf Y.I."/>
            <person name="Hess W.R."/>
        </authorList>
    </citation>
    <scope>NUCLEOTIDE SEQUENCE [LARGE SCALE GENOMIC DNA]</scope>
    <source>
        <strain evidence="2">SARG / CCMP1375 / SS120</strain>
    </source>
</reference>
<dbReference type="KEGG" id="pma:Pro_1560"/>
<name>Q7VAA4_PROMA</name>
<dbReference type="AlphaFoldDB" id="Q7VAA4"/>
<accession>Q7VAA4</accession>
<evidence type="ECO:0000313" key="1">
    <source>
        <dbReference type="EMBL" id="AAQ00604.1"/>
    </source>
</evidence>
<organism evidence="1 2">
    <name type="scientific">Prochlorococcus marinus (strain SARG / CCMP1375 / SS120)</name>
    <dbReference type="NCBI Taxonomy" id="167539"/>
    <lineage>
        <taxon>Bacteria</taxon>
        <taxon>Bacillati</taxon>
        <taxon>Cyanobacteriota</taxon>
        <taxon>Cyanophyceae</taxon>
        <taxon>Synechococcales</taxon>
        <taxon>Prochlorococcaceae</taxon>
        <taxon>Prochlorococcus</taxon>
    </lineage>
</organism>